<dbReference type="AlphaFoldDB" id="A0A2P2N4T9"/>
<proteinExistence type="predicted"/>
<dbReference type="EMBL" id="GGEC01057038">
    <property type="protein sequence ID" value="MBX37522.1"/>
    <property type="molecule type" value="Transcribed_RNA"/>
</dbReference>
<protein>
    <submittedName>
        <fullName evidence="1">Uncharacterized protein</fullName>
    </submittedName>
</protein>
<sequence>MDHPCLLSPNKGILSSLFGFHVHFLP</sequence>
<name>A0A2P2N4T9_RHIMU</name>
<organism evidence="1">
    <name type="scientific">Rhizophora mucronata</name>
    <name type="common">Asiatic mangrove</name>
    <dbReference type="NCBI Taxonomy" id="61149"/>
    <lineage>
        <taxon>Eukaryota</taxon>
        <taxon>Viridiplantae</taxon>
        <taxon>Streptophyta</taxon>
        <taxon>Embryophyta</taxon>
        <taxon>Tracheophyta</taxon>
        <taxon>Spermatophyta</taxon>
        <taxon>Magnoliopsida</taxon>
        <taxon>eudicotyledons</taxon>
        <taxon>Gunneridae</taxon>
        <taxon>Pentapetalae</taxon>
        <taxon>rosids</taxon>
        <taxon>fabids</taxon>
        <taxon>Malpighiales</taxon>
        <taxon>Rhizophoraceae</taxon>
        <taxon>Rhizophora</taxon>
    </lineage>
</organism>
<evidence type="ECO:0000313" key="1">
    <source>
        <dbReference type="EMBL" id="MBX37522.1"/>
    </source>
</evidence>
<accession>A0A2P2N4T9</accession>
<reference evidence="1" key="1">
    <citation type="submission" date="2018-02" db="EMBL/GenBank/DDBJ databases">
        <title>Rhizophora mucronata_Transcriptome.</title>
        <authorList>
            <person name="Meera S.P."/>
            <person name="Sreeshan A."/>
            <person name="Augustine A."/>
        </authorList>
    </citation>
    <scope>NUCLEOTIDE SEQUENCE</scope>
    <source>
        <tissue evidence="1">Leaf</tissue>
    </source>
</reference>